<feature type="transmembrane region" description="Helical" evidence="9">
    <location>
        <begin position="6"/>
        <end position="25"/>
    </location>
</feature>
<comment type="subcellular location">
    <subcellularLocation>
        <location evidence="8">Cell inner membrane</location>
    </subcellularLocation>
    <subcellularLocation>
        <location evidence="1">Cell membrane</location>
        <topology evidence="1">Multi-pass membrane protein</topology>
    </subcellularLocation>
</comment>
<reference evidence="10 11" key="1">
    <citation type="submission" date="2020-06" db="EMBL/GenBank/DDBJ databases">
        <title>Frischella cerana isolated from Apis cerana gut homogenate.</title>
        <authorList>
            <person name="Wolter L.A."/>
            <person name="Suenami S."/>
            <person name="Miyazaki R."/>
        </authorList>
    </citation>
    <scope>NUCLEOTIDE SEQUENCE [LARGE SCALE GENOMIC DNA]</scope>
    <source>
        <strain evidence="10 11">Ac13</strain>
    </source>
</reference>
<dbReference type="NCBIfam" id="TIGR03426">
    <property type="entry name" value="shape_MreD"/>
    <property type="match status" value="1"/>
</dbReference>
<dbReference type="PANTHER" id="PTHR37484:SF1">
    <property type="entry name" value="ROD SHAPE-DETERMINING PROTEIN MRED"/>
    <property type="match status" value="1"/>
</dbReference>
<dbReference type="Pfam" id="PF04093">
    <property type="entry name" value="MreD"/>
    <property type="match status" value="1"/>
</dbReference>
<dbReference type="RefSeq" id="WP_187756365.1">
    <property type="nucleotide sequence ID" value="NZ_JABURY010000021.1"/>
</dbReference>
<evidence type="ECO:0000256" key="8">
    <source>
        <dbReference type="PIRNR" id="PIRNR018472"/>
    </source>
</evidence>
<evidence type="ECO:0000256" key="3">
    <source>
        <dbReference type="ARBA" id="ARBA00022475"/>
    </source>
</evidence>
<dbReference type="EMBL" id="JABURY010000021">
    <property type="protein sequence ID" value="MBC9131931.1"/>
    <property type="molecule type" value="Genomic_DNA"/>
</dbReference>
<dbReference type="InterPro" id="IPR007227">
    <property type="entry name" value="Cell_shape_determining_MreD"/>
</dbReference>
<evidence type="ECO:0000256" key="2">
    <source>
        <dbReference type="ARBA" id="ARBA00007776"/>
    </source>
</evidence>
<evidence type="ECO:0000313" key="11">
    <source>
        <dbReference type="Proteomes" id="UP000651208"/>
    </source>
</evidence>
<evidence type="ECO:0000313" key="10">
    <source>
        <dbReference type="EMBL" id="MBC9131931.1"/>
    </source>
</evidence>
<comment type="function">
    <text evidence="8">Involved in formation of the rod shape of the cell. May also contribute to regulation of formation of penicillin-binding proteins.</text>
</comment>
<comment type="caution">
    <text evidence="10">The sequence shown here is derived from an EMBL/GenBank/DDBJ whole genome shotgun (WGS) entry which is preliminary data.</text>
</comment>
<keyword evidence="5 8" id="KW-0133">Cell shape</keyword>
<name>A0ABR7R0D1_9GAMM</name>
<keyword evidence="3 8" id="KW-1003">Cell membrane</keyword>
<keyword evidence="6 9" id="KW-1133">Transmembrane helix</keyword>
<gene>
    <name evidence="10" type="primary">mreD</name>
    <name evidence="10" type="ORF">FcAc13_11535</name>
</gene>
<dbReference type="InterPro" id="IPR026034">
    <property type="entry name" value="MreD_proteobac"/>
</dbReference>
<feature type="transmembrane region" description="Helical" evidence="9">
    <location>
        <begin position="130"/>
        <end position="152"/>
    </location>
</feature>
<protein>
    <recommendedName>
        <fullName evidence="8">Rod shape-determining protein MreD</fullName>
    </recommendedName>
</protein>
<feature type="transmembrane region" description="Helical" evidence="9">
    <location>
        <begin position="71"/>
        <end position="91"/>
    </location>
</feature>
<dbReference type="PANTHER" id="PTHR37484">
    <property type="entry name" value="ROD SHAPE-DETERMINING PROTEIN MRED"/>
    <property type="match status" value="1"/>
</dbReference>
<keyword evidence="11" id="KW-1185">Reference proteome</keyword>
<dbReference type="PIRSF" id="PIRSF018472">
    <property type="entry name" value="MreD_proteobac"/>
    <property type="match status" value="1"/>
</dbReference>
<keyword evidence="4 9" id="KW-0812">Transmembrane</keyword>
<organism evidence="10 11">
    <name type="scientific">Frischella japonica</name>
    <dbReference type="NCBI Taxonomy" id="2741544"/>
    <lineage>
        <taxon>Bacteria</taxon>
        <taxon>Pseudomonadati</taxon>
        <taxon>Pseudomonadota</taxon>
        <taxon>Gammaproteobacteria</taxon>
        <taxon>Orbales</taxon>
        <taxon>Orbaceae</taxon>
        <taxon>Frischella</taxon>
    </lineage>
</organism>
<proteinExistence type="inferred from homology"/>
<evidence type="ECO:0000256" key="1">
    <source>
        <dbReference type="ARBA" id="ARBA00004651"/>
    </source>
</evidence>
<accession>A0ABR7R0D1</accession>
<dbReference type="Proteomes" id="UP000651208">
    <property type="component" value="Unassembled WGS sequence"/>
</dbReference>
<sequence>MNNIAHNYWVIWVTIIIGLLLQIMPWSSSFYIFKPHWLMLILIYWIVALPHRVGITTAFLVGIIIDLFLGTLLGIHAFIFSLIAYLVLFRFQLIRNLALWQQSFIIFGLSICYDLLLLLFQIILYRVITITPLIFFSSFVDGILWAWVFLLLRQIRRCFAID</sequence>
<evidence type="ECO:0000256" key="6">
    <source>
        <dbReference type="ARBA" id="ARBA00022989"/>
    </source>
</evidence>
<feature type="transmembrane region" description="Helical" evidence="9">
    <location>
        <begin position="37"/>
        <end position="65"/>
    </location>
</feature>
<evidence type="ECO:0000256" key="7">
    <source>
        <dbReference type="ARBA" id="ARBA00023136"/>
    </source>
</evidence>
<keyword evidence="7 8" id="KW-0472">Membrane</keyword>
<evidence type="ECO:0000256" key="9">
    <source>
        <dbReference type="SAM" id="Phobius"/>
    </source>
</evidence>
<feature type="transmembrane region" description="Helical" evidence="9">
    <location>
        <begin position="103"/>
        <end position="124"/>
    </location>
</feature>
<keyword evidence="8" id="KW-0997">Cell inner membrane</keyword>
<evidence type="ECO:0000256" key="4">
    <source>
        <dbReference type="ARBA" id="ARBA00022692"/>
    </source>
</evidence>
<comment type="similarity">
    <text evidence="2 8">Belongs to the MreD family.</text>
</comment>
<evidence type="ECO:0000256" key="5">
    <source>
        <dbReference type="ARBA" id="ARBA00022960"/>
    </source>
</evidence>